<gene>
    <name evidence="6" type="ORF">GEAMG1_0012</name>
</gene>
<dbReference type="PROSITE" id="PS00198">
    <property type="entry name" value="4FE4S_FER_1"/>
    <property type="match status" value="2"/>
</dbReference>
<accession>A0ABM9D3P8</accession>
<dbReference type="EMBL" id="OW150024">
    <property type="protein sequence ID" value="CAH2029834.1"/>
    <property type="molecule type" value="Genomic_DNA"/>
</dbReference>
<dbReference type="InterPro" id="IPR007160">
    <property type="entry name" value="DUF362"/>
</dbReference>
<evidence type="ECO:0000256" key="3">
    <source>
        <dbReference type="ARBA" id="ARBA00023004"/>
    </source>
</evidence>
<evidence type="ECO:0000259" key="5">
    <source>
        <dbReference type="PROSITE" id="PS51379"/>
    </source>
</evidence>
<evidence type="ECO:0000313" key="7">
    <source>
        <dbReference type="Proteomes" id="UP001295463"/>
    </source>
</evidence>
<proteinExistence type="predicted"/>
<evidence type="ECO:0000313" key="6">
    <source>
        <dbReference type="EMBL" id="CAH2029834.1"/>
    </source>
</evidence>
<reference evidence="6 7" key="1">
    <citation type="submission" date="2022-03" db="EMBL/GenBank/DDBJ databases">
        <authorList>
            <person name="Koch H."/>
        </authorList>
    </citation>
    <scope>NUCLEOTIDE SEQUENCE [LARGE SCALE GENOMIC DNA]</scope>
    <source>
        <strain evidence="6 7">G1</strain>
    </source>
</reference>
<keyword evidence="4" id="KW-0411">Iron-sulfur</keyword>
<protein>
    <submittedName>
        <fullName evidence="6">Iron-sulfur cluster-binding protein</fullName>
    </submittedName>
</protein>
<evidence type="ECO:0000256" key="2">
    <source>
        <dbReference type="ARBA" id="ARBA00022723"/>
    </source>
</evidence>
<feature type="domain" description="4Fe-4S ferredoxin-type" evidence="5">
    <location>
        <begin position="337"/>
        <end position="365"/>
    </location>
</feature>
<dbReference type="InterPro" id="IPR017896">
    <property type="entry name" value="4Fe4S_Fe-S-bd"/>
</dbReference>
<dbReference type="InterPro" id="IPR017900">
    <property type="entry name" value="4Fe4S_Fe_S_CS"/>
</dbReference>
<sequence>MEKVVVSRCASYEQDAVDRALERLLHPLGGIGRFVRPGQRVLLKPNMLAARRPEEAVTTHPALVAGVVRAVVSAGGMALVGDSPGIGSLARVGEKSGIRAAVEESGGRMVNFGETDSVGGGPTFRSLELARAYCEADLVINLPKLKTHEMMTLTCGVKNLFGAVVGTAKAGLHLTAGRSKELFAGLLLEIAHARPVALTIVDAILAMEGNGPNSGTPRQLGLLLAGENPIAVDTVAARIAGIPADLLPVEQEARRRGLAGTEAERIDLCGDPVPLPVQPPFRLPEGLDVQFGLPAFLKPLLRNQLSPLPAADPARCVLCGICRDACPPGAITIRNNALKVNSGRCIRCWCCRELCPHHALTVRKGLVLRLLGR</sequence>
<name>A0ABM9D3P8_9BACT</name>
<feature type="domain" description="4Fe-4S ferredoxin-type" evidence="5">
    <location>
        <begin position="307"/>
        <end position="336"/>
    </location>
</feature>
<keyword evidence="1" id="KW-0004">4Fe-4S</keyword>
<dbReference type="PROSITE" id="PS51379">
    <property type="entry name" value="4FE4S_FER_2"/>
    <property type="match status" value="2"/>
</dbReference>
<dbReference type="Pfam" id="PF04015">
    <property type="entry name" value="DUF362"/>
    <property type="match status" value="1"/>
</dbReference>
<keyword evidence="2" id="KW-0479">Metal-binding</keyword>
<dbReference type="Proteomes" id="UP001295463">
    <property type="component" value="Chromosome"/>
</dbReference>
<organism evidence="6 7">
    <name type="scientific">Trichlorobacter ammonificans</name>
    <dbReference type="NCBI Taxonomy" id="2916410"/>
    <lineage>
        <taxon>Bacteria</taxon>
        <taxon>Pseudomonadati</taxon>
        <taxon>Thermodesulfobacteriota</taxon>
        <taxon>Desulfuromonadia</taxon>
        <taxon>Geobacterales</taxon>
        <taxon>Geobacteraceae</taxon>
        <taxon>Trichlorobacter</taxon>
    </lineage>
</organism>
<evidence type="ECO:0000256" key="1">
    <source>
        <dbReference type="ARBA" id="ARBA00022485"/>
    </source>
</evidence>
<dbReference type="Gene3D" id="3.30.70.20">
    <property type="match status" value="1"/>
</dbReference>
<dbReference type="InterPro" id="IPR050157">
    <property type="entry name" value="PSI_iron-sulfur_center"/>
</dbReference>
<dbReference type="RefSeq" id="WP_305730815.1">
    <property type="nucleotide sequence ID" value="NZ_OW150024.1"/>
</dbReference>
<dbReference type="PANTHER" id="PTHR24960:SF76">
    <property type="entry name" value="4FE-4S FERREDOXIN-TYPE DOMAIN-CONTAINING PROTEIN"/>
    <property type="match status" value="1"/>
</dbReference>
<dbReference type="SUPFAM" id="SSF54862">
    <property type="entry name" value="4Fe-4S ferredoxins"/>
    <property type="match status" value="1"/>
</dbReference>
<dbReference type="Pfam" id="PF13237">
    <property type="entry name" value="Fer4_10"/>
    <property type="match status" value="1"/>
</dbReference>
<dbReference type="PANTHER" id="PTHR24960">
    <property type="entry name" value="PHOTOSYSTEM I IRON-SULFUR CENTER-RELATED"/>
    <property type="match status" value="1"/>
</dbReference>
<evidence type="ECO:0000256" key="4">
    <source>
        <dbReference type="ARBA" id="ARBA00023014"/>
    </source>
</evidence>
<keyword evidence="7" id="KW-1185">Reference proteome</keyword>
<keyword evidence="3" id="KW-0408">Iron</keyword>